<dbReference type="AlphaFoldDB" id="A0A0A1V3S8"/>
<name>A0A0A1V3S8_9HYPO</name>
<dbReference type="InterPro" id="IPR020846">
    <property type="entry name" value="MFS_dom"/>
</dbReference>
<dbReference type="InterPro" id="IPR036259">
    <property type="entry name" value="MFS_trans_sf"/>
</dbReference>
<dbReference type="InterPro" id="IPR050360">
    <property type="entry name" value="MFS_Sugar_Transporters"/>
</dbReference>
<dbReference type="Gene3D" id="1.20.1250.20">
    <property type="entry name" value="MFS general substrate transporter like domains"/>
    <property type="match status" value="1"/>
</dbReference>
<feature type="transmembrane region" description="Helical" evidence="6">
    <location>
        <begin position="243"/>
        <end position="264"/>
    </location>
</feature>
<dbReference type="OrthoDB" id="6612291at2759"/>
<feature type="transmembrane region" description="Helical" evidence="6">
    <location>
        <begin position="203"/>
        <end position="223"/>
    </location>
</feature>
<dbReference type="HOGENOM" id="CLU_001265_30_1_1"/>
<keyword evidence="3 6" id="KW-0812">Transmembrane</keyword>
<comment type="subcellular location">
    <subcellularLocation>
        <location evidence="1">Membrane</location>
        <topology evidence="1">Multi-pass membrane protein</topology>
    </subcellularLocation>
</comment>
<organism evidence="8 9">
    <name type="scientific">Metarhizium robertsii</name>
    <dbReference type="NCBI Taxonomy" id="568076"/>
    <lineage>
        <taxon>Eukaryota</taxon>
        <taxon>Fungi</taxon>
        <taxon>Dikarya</taxon>
        <taxon>Ascomycota</taxon>
        <taxon>Pezizomycotina</taxon>
        <taxon>Sordariomycetes</taxon>
        <taxon>Hypocreomycetidae</taxon>
        <taxon>Hypocreales</taxon>
        <taxon>Clavicipitaceae</taxon>
        <taxon>Metarhizium</taxon>
    </lineage>
</organism>
<feature type="transmembrane region" description="Helical" evidence="6">
    <location>
        <begin position="383"/>
        <end position="408"/>
    </location>
</feature>
<dbReference type="GO" id="GO:0005351">
    <property type="term" value="F:carbohydrate:proton symporter activity"/>
    <property type="evidence" value="ECO:0007669"/>
    <property type="project" value="TreeGrafter"/>
</dbReference>
<dbReference type="PANTHER" id="PTHR48022">
    <property type="entry name" value="PLASTIDIC GLUCOSE TRANSPORTER 4"/>
    <property type="match status" value="1"/>
</dbReference>
<evidence type="ECO:0000256" key="4">
    <source>
        <dbReference type="ARBA" id="ARBA00022989"/>
    </source>
</evidence>
<comment type="similarity">
    <text evidence="2">Belongs to the major facilitator superfamily. Sugar transporter (TC 2.A.1.1) family.</text>
</comment>
<protein>
    <submittedName>
        <fullName evidence="8">MFS transporter</fullName>
    </submittedName>
</protein>
<reference evidence="8 9" key="1">
    <citation type="submission" date="2014-02" db="EMBL/GenBank/DDBJ databases">
        <title>The genome sequence of the entomopathogenic fungus Metarhizium robertsii ARSEF 2575.</title>
        <authorList>
            <person name="Giuliano Garisto Donzelli B."/>
            <person name="Roe B.A."/>
            <person name="Macmil S.L."/>
            <person name="Krasnoff S.B."/>
            <person name="Gibson D.M."/>
        </authorList>
    </citation>
    <scope>NUCLEOTIDE SEQUENCE [LARGE SCALE GENOMIC DNA]</scope>
    <source>
        <strain evidence="8 9">ARSEF 2575</strain>
    </source>
</reference>
<evidence type="ECO:0000256" key="5">
    <source>
        <dbReference type="ARBA" id="ARBA00023136"/>
    </source>
</evidence>
<feature type="transmembrane region" description="Helical" evidence="6">
    <location>
        <begin position="145"/>
        <end position="162"/>
    </location>
</feature>
<feature type="transmembrane region" description="Helical" evidence="6">
    <location>
        <begin position="61"/>
        <end position="80"/>
    </location>
</feature>
<comment type="caution">
    <text evidence="8">The sequence shown here is derived from an EMBL/GenBank/DDBJ whole genome shotgun (WGS) entry which is preliminary data.</text>
</comment>
<keyword evidence="4 6" id="KW-1133">Transmembrane helix</keyword>
<evidence type="ECO:0000256" key="3">
    <source>
        <dbReference type="ARBA" id="ARBA00022692"/>
    </source>
</evidence>
<dbReference type="PANTHER" id="PTHR48022:SF27">
    <property type="entry name" value="MAJOR FACILITATOR SUPERFAMILY (MFS) PROFILE DOMAIN-CONTAINING PROTEIN"/>
    <property type="match status" value="1"/>
</dbReference>
<gene>
    <name evidence="8" type="ORF">X797_001911</name>
</gene>
<evidence type="ECO:0000313" key="8">
    <source>
        <dbReference type="EMBL" id="EXV04238.1"/>
    </source>
</evidence>
<feature type="transmembrane region" description="Helical" evidence="6">
    <location>
        <begin position="357"/>
        <end position="376"/>
    </location>
</feature>
<dbReference type="Pfam" id="PF00083">
    <property type="entry name" value="Sugar_tr"/>
    <property type="match status" value="1"/>
</dbReference>
<evidence type="ECO:0000259" key="7">
    <source>
        <dbReference type="PROSITE" id="PS50850"/>
    </source>
</evidence>
<feature type="transmembrane region" description="Helical" evidence="6">
    <location>
        <begin position="174"/>
        <end position="191"/>
    </location>
</feature>
<evidence type="ECO:0000256" key="2">
    <source>
        <dbReference type="ARBA" id="ARBA00010992"/>
    </source>
</evidence>
<keyword evidence="5 6" id="KW-0472">Membrane</keyword>
<feature type="domain" description="Major facilitator superfamily (MFS) profile" evidence="7">
    <location>
        <begin position="67"/>
        <end position="508"/>
    </location>
</feature>
<feature type="transmembrane region" description="Helical" evidence="6">
    <location>
        <begin position="485"/>
        <end position="504"/>
    </location>
</feature>
<dbReference type="GO" id="GO:0016020">
    <property type="term" value="C:membrane"/>
    <property type="evidence" value="ECO:0007669"/>
    <property type="project" value="UniProtKB-SubCell"/>
</dbReference>
<proteinExistence type="inferred from homology"/>
<dbReference type="EMBL" id="JELW01000002">
    <property type="protein sequence ID" value="EXV04238.1"/>
    <property type="molecule type" value="Genomic_DNA"/>
</dbReference>
<dbReference type="InterPro" id="IPR005828">
    <property type="entry name" value="MFS_sugar_transport-like"/>
</dbReference>
<dbReference type="SUPFAM" id="SSF103473">
    <property type="entry name" value="MFS general substrate transporter"/>
    <property type="match status" value="1"/>
</dbReference>
<feature type="transmembrane region" description="Helical" evidence="6">
    <location>
        <begin position="114"/>
        <end position="133"/>
    </location>
</feature>
<evidence type="ECO:0000256" key="1">
    <source>
        <dbReference type="ARBA" id="ARBA00004141"/>
    </source>
</evidence>
<feature type="transmembrane region" description="Helical" evidence="6">
    <location>
        <begin position="414"/>
        <end position="439"/>
    </location>
</feature>
<accession>A0A0A1V3S8</accession>
<evidence type="ECO:0000313" key="9">
    <source>
        <dbReference type="Proteomes" id="UP000030151"/>
    </source>
</evidence>
<evidence type="ECO:0000256" key="6">
    <source>
        <dbReference type="SAM" id="Phobius"/>
    </source>
</evidence>
<feature type="transmembrane region" description="Helical" evidence="6">
    <location>
        <begin position="451"/>
        <end position="473"/>
    </location>
</feature>
<dbReference type="Proteomes" id="UP000030151">
    <property type="component" value="Unassembled WGS sequence"/>
</dbReference>
<dbReference type="PROSITE" id="PS50850">
    <property type="entry name" value="MFS"/>
    <property type="match status" value="1"/>
</dbReference>
<sequence length="530" mass="57331">MDTVESKEVATSHVDDAYVAKQSMVMDGNGRWWNWRVIANRESTRPSVPPSTQSGFDHPSLTCFVLQVVIVGLAMGLFGYDNAFASPLVSLPLFVERYQGPGFQGALVFSARNLSLIICIPLVGAACGAFAAIPVQKHLGRKGAYILAYSLLCVPSSILQVFAPNLGALVVGRFANYVGVSILTNVCPVYLSELIPANFRARAVGFTVAGSGVLSVVATVVVWATEKRRDQWQYKIPLLVQAVFPATLALLSLLLTESPVWLLAKGRHDDARRNLLLLRGGNAALVEKELALAAAALKSHSEQVNVNVWEILKPANLERTISASAPLCLSQVGGQILVLTYSTVILVQSGVADPFKITIIIFLLQFLGTLIGPFLLDKIGRRPVALAGFVVLFAIDVVCGALACAGLATQSQRIGLAALCIVFSFINATCFQSIAYVLPTEVPTSRLRESTMAWTTFWSYTTAIITTFAVPQITNADAANLGAKAFLIFGGCMLITLVWSYFYLPETSNRTLAEIDELYAERIAKRHWKG</sequence>
<dbReference type="FunFam" id="1.20.1250.20:FF:000078">
    <property type="entry name" value="MFS maltose transporter, putative"/>
    <property type="match status" value="1"/>
</dbReference>